<organism evidence="2 3">
    <name type="scientific">Dictyocaulus viviparus</name>
    <name type="common">Bovine lungworm</name>
    <dbReference type="NCBI Taxonomy" id="29172"/>
    <lineage>
        <taxon>Eukaryota</taxon>
        <taxon>Metazoa</taxon>
        <taxon>Ecdysozoa</taxon>
        <taxon>Nematoda</taxon>
        <taxon>Chromadorea</taxon>
        <taxon>Rhabditida</taxon>
        <taxon>Rhabditina</taxon>
        <taxon>Rhabditomorpha</taxon>
        <taxon>Strongyloidea</taxon>
        <taxon>Metastrongylidae</taxon>
        <taxon>Dictyocaulus</taxon>
    </lineage>
</organism>
<protein>
    <recommendedName>
        <fullName evidence="1">VWFA domain-containing protein</fullName>
    </recommendedName>
</protein>
<name>A0A0D8Y3D2_DICVI</name>
<dbReference type="PROSITE" id="PS50234">
    <property type="entry name" value="VWFA"/>
    <property type="match status" value="1"/>
</dbReference>
<keyword evidence="3" id="KW-1185">Reference proteome</keyword>
<dbReference type="STRING" id="29172.A0A0D8Y3D2"/>
<accession>A0A0D8Y3D2</accession>
<reference evidence="2 3" key="1">
    <citation type="submission" date="2013-11" db="EMBL/GenBank/DDBJ databases">
        <title>Draft genome of the bovine lungworm Dictyocaulus viviparus.</title>
        <authorList>
            <person name="Mitreva M."/>
        </authorList>
    </citation>
    <scope>NUCLEOTIDE SEQUENCE [LARGE SCALE GENOMIC DNA]</scope>
    <source>
        <strain evidence="2 3">HannoverDv2000</strain>
    </source>
</reference>
<dbReference type="Proteomes" id="UP000053766">
    <property type="component" value="Unassembled WGS sequence"/>
</dbReference>
<dbReference type="CDD" id="cd00198">
    <property type="entry name" value="vWFA"/>
    <property type="match status" value="1"/>
</dbReference>
<dbReference type="SUPFAM" id="SSF53300">
    <property type="entry name" value="vWA-like"/>
    <property type="match status" value="1"/>
</dbReference>
<dbReference type="EMBL" id="KN716185">
    <property type="protein sequence ID" value="KJH51373.1"/>
    <property type="molecule type" value="Genomic_DNA"/>
</dbReference>
<evidence type="ECO:0000313" key="3">
    <source>
        <dbReference type="Proteomes" id="UP000053766"/>
    </source>
</evidence>
<evidence type="ECO:0000313" key="2">
    <source>
        <dbReference type="EMBL" id="KJH51373.1"/>
    </source>
</evidence>
<dbReference type="OrthoDB" id="5872865at2759"/>
<gene>
    <name evidence="2" type="ORF">DICVIV_02492</name>
</gene>
<evidence type="ECO:0000259" key="1">
    <source>
        <dbReference type="PROSITE" id="PS50234"/>
    </source>
</evidence>
<sequence>MCSDRPMTTGAMVREGYIDVPAIARLIVLCTFGNPPNLSARQLDSVCSIAAYYDSKEDHCDIPDDYWKQANPDNMCSDRPMTTGAMVREGYIDVPAITRLIVLCTFGNPPNLSARQLDSVRSIAAHYDSKEGHCELKFVSEVVARMKGAIRSGIVVLHCPSYVTLQFASYYADELSAWILDEIYSPGNTNTNMALDLARQMIYPEKTIAKTIIFLSDGEDNNCTWGSPANLTETMFEIADDIRSKGIKFLFIQVGHEFDENVLKAVNYNKDDIISVNDYMALDSSVTVNVVNKICHVFD</sequence>
<feature type="domain" description="VWFA" evidence="1">
    <location>
        <begin position="117"/>
        <end position="294"/>
    </location>
</feature>
<dbReference type="InterPro" id="IPR036465">
    <property type="entry name" value="vWFA_dom_sf"/>
</dbReference>
<dbReference type="AlphaFoldDB" id="A0A0D8Y3D2"/>
<reference evidence="3" key="2">
    <citation type="journal article" date="2016" name="Sci. Rep.">
        <title>Dictyocaulus viviparus genome, variome and transcriptome elucidate lungworm biology and support future intervention.</title>
        <authorList>
            <person name="McNulty S.N."/>
            <person name="Strube C."/>
            <person name="Rosa B.A."/>
            <person name="Martin J.C."/>
            <person name="Tyagi R."/>
            <person name="Choi Y.J."/>
            <person name="Wang Q."/>
            <person name="Hallsworth Pepin K."/>
            <person name="Zhang X."/>
            <person name="Ozersky P."/>
            <person name="Wilson R.K."/>
            <person name="Sternberg P.W."/>
            <person name="Gasser R.B."/>
            <person name="Mitreva M."/>
        </authorList>
    </citation>
    <scope>NUCLEOTIDE SEQUENCE [LARGE SCALE GENOMIC DNA]</scope>
    <source>
        <strain evidence="3">HannoverDv2000</strain>
    </source>
</reference>
<dbReference type="Gene3D" id="3.40.50.410">
    <property type="entry name" value="von Willebrand factor, type A domain"/>
    <property type="match status" value="1"/>
</dbReference>
<proteinExistence type="predicted"/>
<dbReference type="InterPro" id="IPR002035">
    <property type="entry name" value="VWF_A"/>
</dbReference>